<dbReference type="InterPro" id="IPR011009">
    <property type="entry name" value="Kinase-like_dom_sf"/>
</dbReference>
<proteinExistence type="predicted"/>
<evidence type="ECO:0000256" key="6">
    <source>
        <dbReference type="SAM" id="MobiDB-lite"/>
    </source>
</evidence>
<dbReference type="GO" id="GO:0005524">
    <property type="term" value="F:ATP binding"/>
    <property type="evidence" value="ECO:0007669"/>
    <property type="project" value="UniProtKB-KW"/>
</dbReference>
<evidence type="ECO:0000313" key="9">
    <source>
        <dbReference type="Proteomes" id="UP000013827"/>
    </source>
</evidence>
<protein>
    <recommendedName>
        <fullName evidence="7">Protein kinase domain-containing protein</fullName>
    </recommendedName>
</protein>
<dbReference type="PROSITE" id="PS50011">
    <property type="entry name" value="PROTEIN_KINASE_DOM"/>
    <property type="match status" value="1"/>
</dbReference>
<accession>A0A0D3JVT0</accession>
<keyword evidence="3" id="KW-0547">Nucleotide-binding</keyword>
<feature type="compositionally biased region" description="Polar residues" evidence="6">
    <location>
        <begin position="137"/>
        <end position="152"/>
    </location>
</feature>
<feature type="region of interest" description="Disordered" evidence="6">
    <location>
        <begin position="126"/>
        <end position="152"/>
    </location>
</feature>
<dbReference type="GeneID" id="17273159"/>
<dbReference type="AlphaFoldDB" id="A0A0D3JVT0"/>
<reference evidence="8" key="2">
    <citation type="submission" date="2024-10" db="UniProtKB">
        <authorList>
            <consortium name="EnsemblProtists"/>
        </authorList>
    </citation>
    <scope>IDENTIFICATION</scope>
</reference>
<dbReference type="PaxDb" id="2903-EOD27615"/>
<dbReference type="EnsemblProtists" id="EOD27615">
    <property type="protein sequence ID" value="EOD27615"/>
    <property type="gene ID" value="EMIHUDRAFT_235470"/>
</dbReference>
<reference evidence="9" key="1">
    <citation type="journal article" date="2013" name="Nature">
        <title>Pan genome of the phytoplankton Emiliania underpins its global distribution.</title>
        <authorList>
            <person name="Read B.A."/>
            <person name="Kegel J."/>
            <person name="Klute M.J."/>
            <person name="Kuo A."/>
            <person name="Lefebvre S.C."/>
            <person name="Maumus F."/>
            <person name="Mayer C."/>
            <person name="Miller J."/>
            <person name="Monier A."/>
            <person name="Salamov A."/>
            <person name="Young J."/>
            <person name="Aguilar M."/>
            <person name="Claverie J.M."/>
            <person name="Frickenhaus S."/>
            <person name="Gonzalez K."/>
            <person name="Herman E.K."/>
            <person name="Lin Y.C."/>
            <person name="Napier J."/>
            <person name="Ogata H."/>
            <person name="Sarno A.F."/>
            <person name="Shmutz J."/>
            <person name="Schroeder D."/>
            <person name="de Vargas C."/>
            <person name="Verret F."/>
            <person name="von Dassow P."/>
            <person name="Valentin K."/>
            <person name="Van de Peer Y."/>
            <person name="Wheeler G."/>
            <person name="Dacks J.B."/>
            <person name="Delwiche C.F."/>
            <person name="Dyhrman S.T."/>
            <person name="Glockner G."/>
            <person name="John U."/>
            <person name="Richards T."/>
            <person name="Worden A.Z."/>
            <person name="Zhang X."/>
            <person name="Grigoriev I.V."/>
            <person name="Allen A.E."/>
            <person name="Bidle K."/>
            <person name="Borodovsky M."/>
            <person name="Bowler C."/>
            <person name="Brownlee C."/>
            <person name="Cock J.M."/>
            <person name="Elias M."/>
            <person name="Gladyshev V.N."/>
            <person name="Groth M."/>
            <person name="Guda C."/>
            <person name="Hadaegh A."/>
            <person name="Iglesias-Rodriguez M.D."/>
            <person name="Jenkins J."/>
            <person name="Jones B.M."/>
            <person name="Lawson T."/>
            <person name="Leese F."/>
            <person name="Lindquist E."/>
            <person name="Lobanov A."/>
            <person name="Lomsadze A."/>
            <person name="Malik S.B."/>
            <person name="Marsh M.E."/>
            <person name="Mackinder L."/>
            <person name="Mock T."/>
            <person name="Mueller-Roeber B."/>
            <person name="Pagarete A."/>
            <person name="Parker M."/>
            <person name="Probert I."/>
            <person name="Quesneville H."/>
            <person name="Raines C."/>
            <person name="Rensing S.A."/>
            <person name="Riano-Pachon D.M."/>
            <person name="Richier S."/>
            <person name="Rokitta S."/>
            <person name="Shiraiwa Y."/>
            <person name="Soanes D.M."/>
            <person name="van der Giezen M."/>
            <person name="Wahlund T.M."/>
            <person name="Williams B."/>
            <person name="Wilson W."/>
            <person name="Wolfe G."/>
            <person name="Wurch L.L."/>
        </authorList>
    </citation>
    <scope>NUCLEOTIDE SEQUENCE</scope>
</reference>
<evidence type="ECO:0000256" key="3">
    <source>
        <dbReference type="ARBA" id="ARBA00022741"/>
    </source>
</evidence>
<feature type="domain" description="Protein kinase" evidence="7">
    <location>
        <begin position="1"/>
        <end position="152"/>
    </location>
</feature>
<dbReference type="Gene3D" id="1.10.510.10">
    <property type="entry name" value="Transferase(Phosphotransferase) domain 1"/>
    <property type="match status" value="1"/>
</dbReference>
<dbReference type="PANTHER" id="PTHR24351">
    <property type="entry name" value="RIBOSOMAL PROTEIN S6 KINASE"/>
    <property type="match status" value="1"/>
</dbReference>
<dbReference type="GO" id="GO:0004674">
    <property type="term" value="F:protein serine/threonine kinase activity"/>
    <property type="evidence" value="ECO:0007669"/>
    <property type="project" value="UniProtKB-KW"/>
</dbReference>
<dbReference type="InterPro" id="IPR000719">
    <property type="entry name" value="Prot_kinase_dom"/>
</dbReference>
<keyword evidence="9" id="KW-1185">Reference proteome</keyword>
<keyword evidence="5" id="KW-0067">ATP-binding</keyword>
<name>A0A0D3JVT0_EMIH1</name>
<dbReference type="STRING" id="2903.R1ELT7"/>
<dbReference type="Proteomes" id="UP000013827">
    <property type="component" value="Unassembled WGS sequence"/>
</dbReference>
<dbReference type="SUPFAM" id="SSF56112">
    <property type="entry name" value="Protein kinase-like (PK-like)"/>
    <property type="match status" value="1"/>
</dbReference>
<evidence type="ECO:0000313" key="8">
    <source>
        <dbReference type="EnsemblProtists" id="EOD27615"/>
    </source>
</evidence>
<dbReference type="HOGENOM" id="CLU_1725728_0_0_1"/>
<evidence type="ECO:0000256" key="2">
    <source>
        <dbReference type="ARBA" id="ARBA00022679"/>
    </source>
</evidence>
<dbReference type="Pfam" id="PF00069">
    <property type="entry name" value="Pkinase"/>
    <property type="match status" value="1"/>
</dbReference>
<dbReference type="KEGG" id="ehx:EMIHUDRAFT_235470"/>
<keyword evidence="1" id="KW-0723">Serine/threonine-protein kinase</keyword>
<keyword evidence="2" id="KW-0808">Transferase</keyword>
<organism evidence="8 9">
    <name type="scientific">Emiliania huxleyi (strain CCMP1516)</name>
    <dbReference type="NCBI Taxonomy" id="280463"/>
    <lineage>
        <taxon>Eukaryota</taxon>
        <taxon>Haptista</taxon>
        <taxon>Haptophyta</taxon>
        <taxon>Prymnesiophyceae</taxon>
        <taxon>Isochrysidales</taxon>
        <taxon>Noelaerhabdaceae</taxon>
        <taxon>Emiliania</taxon>
    </lineage>
</organism>
<dbReference type="RefSeq" id="XP_005780044.1">
    <property type="nucleotide sequence ID" value="XM_005779987.1"/>
</dbReference>
<evidence type="ECO:0000256" key="4">
    <source>
        <dbReference type="ARBA" id="ARBA00022777"/>
    </source>
</evidence>
<dbReference type="eggNOG" id="KOG0598">
    <property type="taxonomic scope" value="Eukaryota"/>
</dbReference>
<keyword evidence="4" id="KW-0418">Kinase</keyword>
<evidence type="ECO:0000256" key="5">
    <source>
        <dbReference type="ARBA" id="ARBA00022840"/>
    </source>
</evidence>
<evidence type="ECO:0000259" key="7">
    <source>
        <dbReference type="PROSITE" id="PS50011"/>
    </source>
</evidence>
<evidence type="ECO:0000256" key="1">
    <source>
        <dbReference type="ARBA" id="ARBA00022527"/>
    </source>
</evidence>
<sequence>MTAQDKRVAKGSARKAPASQTRLAGACLADQAAEQAVIAAEADWLGRLCDFGLAAIGLTAPATQPSASGRPVLIGTTEYMAPEIIRMLESCGQAVDLWALGVLLYEMAPWYHKEAKELQRKIVHTKPKLPPDRCGPPQTSSCLWEYPSQSTS</sequence>